<dbReference type="InterPro" id="IPR016035">
    <property type="entry name" value="Acyl_Trfase/lysoPLipase"/>
</dbReference>
<evidence type="ECO:0000256" key="5">
    <source>
        <dbReference type="PROSITE-ProRule" id="PRU01363"/>
    </source>
</evidence>
<dbReference type="Gene3D" id="3.40.366.10">
    <property type="entry name" value="Malonyl-Coenzyme A Acyl Carrier Protein, domain 2"/>
    <property type="match status" value="1"/>
</dbReference>
<dbReference type="SMART" id="SM00825">
    <property type="entry name" value="PKS_KS"/>
    <property type="match status" value="1"/>
</dbReference>
<dbReference type="PROSITE" id="PS52004">
    <property type="entry name" value="KS3_2"/>
    <property type="match status" value="1"/>
</dbReference>
<feature type="compositionally biased region" description="Low complexity" evidence="6">
    <location>
        <begin position="756"/>
        <end position="774"/>
    </location>
</feature>
<evidence type="ECO:0000259" key="8">
    <source>
        <dbReference type="PROSITE" id="PS52019"/>
    </source>
</evidence>
<dbReference type="RefSeq" id="WP_350792580.1">
    <property type="nucleotide sequence ID" value="NZ_JBEPEK010000945.1"/>
</dbReference>
<evidence type="ECO:0000256" key="2">
    <source>
        <dbReference type="ARBA" id="ARBA00022679"/>
    </source>
</evidence>
<dbReference type="InterPro" id="IPR020807">
    <property type="entry name" value="PKS_DH"/>
</dbReference>
<dbReference type="PROSITE" id="PS52019">
    <property type="entry name" value="PKS_MFAS_DH"/>
    <property type="match status" value="1"/>
</dbReference>
<evidence type="ECO:0000256" key="1">
    <source>
        <dbReference type="ARBA" id="ARBA00004792"/>
    </source>
</evidence>
<evidence type="ECO:0000313" key="10">
    <source>
        <dbReference type="Proteomes" id="UP001474181"/>
    </source>
</evidence>
<keyword evidence="4" id="KW-0012">Acyltransferase</keyword>
<dbReference type="InterPro" id="IPR016036">
    <property type="entry name" value="Malonyl_transacylase_ACP-bd"/>
</dbReference>
<dbReference type="InterPro" id="IPR014043">
    <property type="entry name" value="Acyl_transferase_dom"/>
</dbReference>
<protein>
    <submittedName>
        <fullName evidence="9">Type I polyketide synthase</fullName>
    </submittedName>
</protein>
<evidence type="ECO:0000256" key="6">
    <source>
        <dbReference type="SAM" id="MobiDB-lite"/>
    </source>
</evidence>
<dbReference type="Gene3D" id="3.10.129.110">
    <property type="entry name" value="Polyketide synthase dehydratase"/>
    <property type="match status" value="1"/>
</dbReference>
<feature type="domain" description="Ketosynthase family 3 (KS3)" evidence="7">
    <location>
        <begin position="1"/>
        <end position="182"/>
    </location>
</feature>
<dbReference type="InterPro" id="IPR049552">
    <property type="entry name" value="PKS_DH_N"/>
</dbReference>
<dbReference type="PANTHER" id="PTHR43775">
    <property type="entry name" value="FATTY ACID SYNTHASE"/>
    <property type="match status" value="1"/>
</dbReference>
<dbReference type="SUPFAM" id="SSF55048">
    <property type="entry name" value="Probable ACP-binding domain of malonyl-CoA ACP transacylase"/>
    <property type="match status" value="1"/>
</dbReference>
<evidence type="ECO:0000313" key="9">
    <source>
        <dbReference type="EMBL" id="MER7187868.1"/>
    </source>
</evidence>
<dbReference type="Pfam" id="PF16197">
    <property type="entry name" value="KAsynt_C_assoc"/>
    <property type="match status" value="1"/>
</dbReference>
<dbReference type="SUPFAM" id="SSF53901">
    <property type="entry name" value="Thiolase-like"/>
    <property type="match status" value="1"/>
</dbReference>
<dbReference type="InterPro" id="IPR001227">
    <property type="entry name" value="Ac_transferase_dom_sf"/>
</dbReference>
<name>A0ABV1XFS5_9ACTN</name>
<feature type="active site" description="Proton donor; for dehydratase activity" evidence="5">
    <location>
        <position position="840"/>
    </location>
</feature>
<dbReference type="Gene3D" id="3.30.70.3290">
    <property type="match status" value="1"/>
</dbReference>
<dbReference type="Pfam" id="PF21089">
    <property type="entry name" value="PKS_DH_N"/>
    <property type="match status" value="1"/>
</dbReference>
<gene>
    <name evidence="9" type="ORF">ABT404_51860</name>
</gene>
<feature type="region of interest" description="C-terminal hotdog fold" evidence="5">
    <location>
        <begin position="779"/>
        <end position="906"/>
    </location>
</feature>
<dbReference type="EMBL" id="JBEPEK010000945">
    <property type="protein sequence ID" value="MER7187868.1"/>
    <property type="molecule type" value="Genomic_DNA"/>
</dbReference>
<dbReference type="InterPro" id="IPR042104">
    <property type="entry name" value="PKS_dehydratase_sf"/>
</dbReference>
<dbReference type="InterPro" id="IPR016039">
    <property type="entry name" value="Thiolase-like"/>
</dbReference>
<dbReference type="InterPro" id="IPR049900">
    <property type="entry name" value="PKS_mFAS_DH"/>
</dbReference>
<feature type="region of interest" description="N-terminal hotdog fold" evidence="5">
    <location>
        <begin position="644"/>
        <end position="767"/>
    </location>
</feature>
<dbReference type="Proteomes" id="UP001474181">
    <property type="component" value="Unassembled WGS sequence"/>
</dbReference>
<evidence type="ECO:0000256" key="3">
    <source>
        <dbReference type="ARBA" id="ARBA00023268"/>
    </source>
</evidence>
<feature type="active site" description="Proton acceptor; for dehydratase activity" evidence="5">
    <location>
        <position position="676"/>
    </location>
</feature>
<dbReference type="InterPro" id="IPR020841">
    <property type="entry name" value="PKS_Beta-ketoAc_synthase_dom"/>
</dbReference>
<feature type="non-terminal residue" evidence="9">
    <location>
        <position position="1"/>
    </location>
</feature>
<feature type="domain" description="PKS/mFAS DH" evidence="8">
    <location>
        <begin position="644"/>
        <end position="906"/>
    </location>
</feature>
<reference evidence="9 10" key="1">
    <citation type="submission" date="2024-06" db="EMBL/GenBank/DDBJ databases">
        <title>The Natural Products Discovery Center: Release of the First 8490 Sequenced Strains for Exploring Actinobacteria Biosynthetic Diversity.</title>
        <authorList>
            <person name="Kalkreuter E."/>
            <person name="Kautsar S.A."/>
            <person name="Yang D."/>
            <person name="Bader C.D."/>
            <person name="Teijaro C.N."/>
            <person name="Fluegel L."/>
            <person name="Davis C.M."/>
            <person name="Simpson J.R."/>
            <person name="Lauterbach L."/>
            <person name="Steele A.D."/>
            <person name="Gui C."/>
            <person name="Meng S."/>
            <person name="Li G."/>
            <person name="Viehrig K."/>
            <person name="Ye F."/>
            <person name="Su P."/>
            <person name="Kiefer A.F."/>
            <person name="Nichols A."/>
            <person name="Cepeda A.J."/>
            <person name="Yan W."/>
            <person name="Fan B."/>
            <person name="Jiang Y."/>
            <person name="Adhikari A."/>
            <person name="Zheng C.-J."/>
            <person name="Schuster L."/>
            <person name="Cowan T.M."/>
            <person name="Smanski M.J."/>
            <person name="Chevrette M.G."/>
            <person name="De Carvalho L.P.S."/>
            <person name="Shen B."/>
        </authorList>
    </citation>
    <scope>NUCLEOTIDE SEQUENCE [LARGE SCALE GENOMIC DNA]</scope>
    <source>
        <strain evidence="9 10">NPDC000234</strain>
    </source>
</reference>
<dbReference type="PANTHER" id="PTHR43775:SF51">
    <property type="entry name" value="INACTIVE PHENOLPHTHIOCEROL SYNTHESIS POLYKETIDE SYNTHASE TYPE I PKS1-RELATED"/>
    <property type="match status" value="1"/>
</dbReference>
<dbReference type="Gene3D" id="3.40.47.10">
    <property type="match status" value="1"/>
</dbReference>
<sequence length="906" mass="93945">LERLSDARRNGHPVLAVLRGSAVNSDGASNGLTAPNGEAQRDLIRLALADAGLAGSDVDAVEGHGTGTALGDPIEAGALLATYGQRRDPGDPVWLGSVKSNLGHTQAASGVAGLIKMIEAMHHDELPASLYTEQPSPHVDWSSGAVRLLDRARPWPRRDRPRRAAISSFGIGGTNAHVIIEEPTEADPADGTAAGSDSAAPPPRKLPPMPWLVGGGDEAGMRAHAARLAAELADVRDDADALDVAFSLATTRAPLSHRAAVLAPDAEGLLRGVRELAAGADGPALLRGAARPRPKVALLFPGQGAQRAGMGSELRAAFPAFDAAFTGLCEEFTPWLDRPLLEVIDEPGLLDRTDYAQPALFAYAVALHALLAGFGVRPDRLVGHSVGELAAAHVAGVFSRADAVRLVAARGRLMAALPAGGAMIAVRASPAEVTPPLDEVPGRTVALAAVNGPESVVLSGPEDAVTALAAAVGRPRRRLRVSHAFHSPLLDRVLAEYRAVAESVTYRRPAVPVVSTLTGRAEADALASAEHWVRQARETVRFADAVSVLAKEGVTAFVEAGPSPALGVAAEECVGPDAGAVFVSCGDGRTTVEALAALHVHGVGVDWRSVYADSGARRRPLPTHPFRRQRYWLDAVPPQTGSGHPLLGEPVPDADGPGIRHTAVLSLDGRPWLADHVIGGRVVVPATVFAELAARADGSAGPVRLAELALHAPLVLTPGQGAQVQVVAGAPDGTGGRPVTVWGRRADTSEPWTRHATATTAPAGAPKTPGETPGAWPPVGAERIAVDYERLADHGHRYGPAFRAVTALWRRDDETFAELALPPGEAATARSYTLHPALFDAALHAALLAEEPGEPKAPVTCSGVTVHVTGAAAARAVVRRLGPDEFGVTLTDGAGQPVEGQQVPRL</sequence>
<feature type="compositionally biased region" description="Low complexity" evidence="6">
    <location>
        <begin position="189"/>
        <end position="199"/>
    </location>
</feature>
<organism evidence="9 10">
    <name type="scientific">Streptomyces hyaluromycini</name>
    <dbReference type="NCBI Taxonomy" id="1377993"/>
    <lineage>
        <taxon>Bacteria</taxon>
        <taxon>Bacillati</taxon>
        <taxon>Actinomycetota</taxon>
        <taxon>Actinomycetes</taxon>
        <taxon>Kitasatosporales</taxon>
        <taxon>Streptomycetaceae</taxon>
        <taxon>Streptomyces</taxon>
    </lineage>
</organism>
<dbReference type="InterPro" id="IPR049551">
    <property type="entry name" value="PKS_DH_C"/>
</dbReference>
<comment type="pathway">
    <text evidence="1">Antibiotic biosynthesis.</text>
</comment>
<keyword evidence="3" id="KW-0511">Multifunctional enzyme</keyword>
<dbReference type="SMART" id="SM00826">
    <property type="entry name" value="PKS_DH"/>
    <property type="match status" value="1"/>
</dbReference>
<feature type="region of interest" description="Disordered" evidence="6">
    <location>
        <begin position="749"/>
        <end position="777"/>
    </location>
</feature>
<evidence type="ECO:0000259" key="7">
    <source>
        <dbReference type="PROSITE" id="PS52004"/>
    </source>
</evidence>
<accession>A0ABV1XFS5</accession>
<keyword evidence="2" id="KW-0808">Transferase</keyword>
<dbReference type="Pfam" id="PF02801">
    <property type="entry name" value="Ketoacyl-synt_C"/>
    <property type="match status" value="1"/>
</dbReference>
<dbReference type="InterPro" id="IPR032821">
    <property type="entry name" value="PKS_assoc"/>
</dbReference>
<dbReference type="CDD" id="cd00833">
    <property type="entry name" value="PKS"/>
    <property type="match status" value="1"/>
</dbReference>
<dbReference type="Pfam" id="PF00698">
    <property type="entry name" value="Acyl_transf_1"/>
    <property type="match status" value="1"/>
</dbReference>
<feature type="region of interest" description="Disordered" evidence="6">
    <location>
        <begin position="186"/>
        <end position="207"/>
    </location>
</feature>
<keyword evidence="10" id="KW-1185">Reference proteome</keyword>
<dbReference type="InterPro" id="IPR050091">
    <property type="entry name" value="PKS_NRPS_Biosynth_Enz"/>
</dbReference>
<proteinExistence type="predicted"/>
<dbReference type="InterPro" id="IPR014031">
    <property type="entry name" value="Ketoacyl_synth_C"/>
</dbReference>
<dbReference type="SUPFAM" id="SSF52151">
    <property type="entry name" value="FabD/lysophospholipase-like"/>
    <property type="match status" value="1"/>
</dbReference>
<evidence type="ECO:0000256" key="4">
    <source>
        <dbReference type="ARBA" id="ARBA00023315"/>
    </source>
</evidence>
<dbReference type="SMART" id="SM00827">
    <property type="entry name" value="PKS_AT"/>
    <property type="match status" value="1"/>
</dbReference>
<dbReference type="Pfam" id="PF14765">
    <property type="entry name" value="PS-DH"/>
    <property type="match status" value="1"/>
</dbReference>
<comment type="caution">
    <text evidence="9">The sequence shown here is derived from an EMBL/GenBank/DDBJ whole genome shotgun (WGS) entry which is preliminary data.</text>
</comment>